<dbReference type="PROSITE" id="PS50003">
    <property type="entry name" value="PH_DOMAIN"/>
    <property type="match status" value="1"/>
</dbReference>
<dbReference type="Ensembl" id="ENSONIT00000046312.1">
    <property type="protein sequence ID" value="ENSONIP00000036627.1"/>
    <property type="gene ID" value="ENSONIG00000018834.2"/>
</dbReference>
<dbReference type="InterPro" id="IPR035899">
    <property type="entry name" value="DBL_dom_sf"/>
</dbReference>
<feature type="compositionally biased region" description="Basic and acidic residues" evidence="2">
    <location>
        <begin position="623"/>
        <end position="639"/>
    </location>
</feature>
<dbReference type="GeneTree" id="ENSGT00940000156521"/>
<dbReference type="SUPFAM" id="SSF48065">
    <property type="entry name" value="DBL homology domain (DH-domain)"/>
    <property type="match status" value="1"/>
</dbReference>
<feature type="compositionally biased region" description="Polar residues" evidence="2">
    <location>
        <begin position="641"/>
        <end position="651"/>
    </location>
</feature>
<name>A0A669BML5_ORENI</name>
<dbReference type="Gene3D" id="2.30.29.30">
    <property type="entry name" value="Pleckstrin-homology domain (PH domain)/Phosphotyrosine-binding domain (PTB)"/>
    <property type="match status" value="1"/>
</dbReference>
<sequence length="1389" mass="155853">MGYQRSMWRSLAGGGGGDVTVVRCFCSEEQVKISFRSVEEDRRLRRVFVRRWFGGLSVSLLFRYLAKPSEDWLAESPRLSTASISSDERAPSATPSDSSDLLACYRRPVSLISTLSSGSGSSRDDNLALPPSITSSSSDPDINLNLSPEEGAADLQGSSPQPNRKGQSFIHNKNNNNKDWKASHTSSRRQPASPFIRASMAPNPQLTYLDRVVMEIIETERMYVRDLRMIVEDYLAHIIDQSDQSDLSIRPELVCALFGNIEDIYEFNSELLQDLDQCDNDPVAIARCFVMKSEYFDIYTQYCTNYPNSVAALTECMRNKSLAKFFRDRQSSLKRSLPLGSYLLKPVQRILKYHLLLQEIEKHFDPEEDGYEVVEEALYTMTGVAWYINDMKRKHEHAVRLQEVQSLLLNWKGPDLTTYGELVLEGNFKVHRAKNERTLFLFDRVLLITKRRGEHYVYKTHISCSTLTLNENAKDSLSFSVMHYKNPKQPHTVQAKTVEEKKLWAHHIKRIIVENHQAIIPQKAKEAILEMDSIYPSKYRYSPERLKKATSCHSDEFPRDARQGRRQSEPIKQTLKSNKALLEDAEGGGVSSDNSNKENGQLPEEEEPGGTEPTPKQPAVEKLPQEKMSEPISEPEHFTDPTPSNISNSCQKSDDLKHEVDPEPTEEPSSATPDLDLKTLSSGESSEDEDNEKEIAEKEGEATSILPSSVLDKASAIAQHFTNSIKRGSVAQDDARSLGCPSPRLPSRSGSSLSLSAEADDRPPRLCSFVADPAETFGGTDLTMLSPRDDSIFDSDRSIRRRRDSTLSKQDQLLIGKIKSYYENAENQDATFSLRRRESLTYIPSGLVRSSVSRFNSTSTSSTSTVDPTSAESHSALPQNTQDLMGCSGSLDSLKSEQRSTDPEDSEGSQRSRSQSVQDNLSDDEEFKPSSKMIKIWQAMERHITKSQSEDEGQDRTKEAPVTSRISGLSFPTKNSSQESRASDLSTIKEESTSPMPLKPKASEVNRTGSVRDTLKMFGEEAAVLRAPVPRVTQLKVEAEKERPSSASDQVVEVDKMASKVLHLARQYSQRIKTSSPVVRQRSQGLLFGKKSLASVVEEREGIPSLTLPLVSHKQATSLPLSPVDHVRSLTLGFTSSSRGVSPGRPHSRSPLSPPPPLEGFNWPDVQELRSKYSANSCSQKSAVSRSQSIPEQFDSSLRRHSSCPSGRFLTDEASSRVPSQRPHRNWDASWEERSKRLLRANSLDPRLSESQMSDLQKLQDQVANDSYYIAAEAPLTNDPEHKIIVMEKFPEPEETARDKKDESYVQIRSPTSREKISIMAVIDRCRAYQESDEYQQREELKAKTEQNKSTAVSADQDVSQKMRSTSGPKVEGQQSIVKNLRERFQSLS</sequence>
<dbReference type="GO" id="GO:2000114">
    <property type="term" value="P:regulation of establishment of cell polarity"/>
    <property type="evidence" value="ECO:0007669"/>
    <property type="project" value="TreeGrafter"/>
</dbReference>
<feature type="domain" description="PH" evidence="3">
    <location>
        <begin position="415"/>
        <end position="513"/>
    </location>
</feature>
<feature type="region of interest" description="Disordered" evidence="2">
    <location>
        <begin position="723"/>
        <end position="764"/>
    </location>
</feature>
<feature type="compositionally biased region" description="Low complexity" evidence="2">
    <location>
        <begin position="853"/>
        <end position="870"/>
    </location>
</feature>
<protein>
    <submittedName>
        <fullName evidence="5">Pleckstrin homology and RhoGEF domain containing G3</fullName>
    </submittedName>
</protein>
<dbReference type="InterPro" id="IPR043324">
    <property type="entry name" value="PH_PLEKHG1_G2_G3"/>
</dbReference>
<dbReference type="Pfam" id="PF22697">
    <property type="entry name" value="SOS1_NGEF_PH"/>
    <property type="match status" value="1"/>
</dbReference>
<dbReference type="PROSITE" id="PS50010">
    <property type="entry name" value="DH_2"/>
    <property type="match status" value="1"/>
</dbReference>
<dbReference type="Pfam" id="PF00621">
    <property type="entry name" value="RhoGEF"/>
    <property type="match status" value="1"/>
</dbReference>
<feature type="compositionally biased region" description="Low complexity" evidence="2">
    <location>
        <begin position="737"/>
        <end position="756"/>
    </location>
</feature>
<accession>A0A669BML5</accession>
<feature type="compositionally biased region" description="Low complexity" evidence="2">
    <location>
        <begin position="130"/>
        <end position="142"/>
    </location>
</feature>
<dbReference type="Gene3D" id="1.20.900.10">
    <property type="entry name" value="Dbl homology (DH) domain"/>
    <property type="match status" value="1"/>
</dbReference>
<reference evidence="5" key="2">
    <citation type="submission" date="2025-08" db="UniProtKB">
        <authorList>
            <consortium name="Ensembl"/>
        </authorList>
    </citation>
    <scope>IDENTIFICATION</scope>
</reference>
<evidence type="ECO:0000256" key="1">
    <source>
        <dbReference type="ARBA" id="ARBA00022553"/>
    </source>
</evidence>
<feature type="region of interest" description="Disordered" evidence="2">
    <location>
        <begin position="853"/>
        <end position="930"/>
    </location>
</feature>
<feature type="region of interest" description="Disordered" evidence="2">
    <location>
        <begin position="77"/>
        <end position="99"/>
    </location>
</feature>
<evidence type="ECO:0000313" key="6">
    <source>
        <dbReference type="Proteomes" id="UP000005207"/>
    </source>
</evidence>
<feature type="domain" description="DH" evidence="4">
    <location>
        <begin position="208"/>
        <end position="391"/>
    </location>
</feature>
<dbReference type="FunFam" id="1.20.900.10:FF:000019">
    <property type="entry name" value="Pleckstrin homology domain-containing family G member 1"/>
    <property type="match status" value="1"/>
</dbReference>
<evidence type="ECO:0000256" key="2">
    <source>
        <dbReference type="SAM" id="MobiDB-lite"/>
    </source>
</evidence>
<feature type="compositionally biased region" description="Low complexity" evidence="2">
    <location>
        <begin position="1142"/>
        <end position="1151"/>
    </location>
</feature>
<feature type="compositionally biased region" description="Polar residues" evidence="2">
    <location>
        <begin position="1180"/>
        <end position="1196"/>
    </location>
</feature>
<feature type="region of interest" description="Disordered" evidence="2">
    <location>
        <begin position="1180"/>
        <end position="1230"/>
    </location>
</feature>
<dbReference type="GO" id="GO:0031267">
    <property type="term" value="F:small GTPase binding"/>
    <property type="evidence" value="ECO:0007669"/>
    <property type="project" value="TreeGrafter"/>
</dbReference>
<feature type="compositionally biased region" description="Polar residues" evidence="2">
    <location>
        <begin position="964"/>
        <end position="986"/>
    </location>
</feature>
<dbReference type="InterPro" id="IPR055251">
    <property type="entry name" value="SOS1_NGEF_PH"/>
</dbReference>
<proteinExistence type="predicted"/>
<feature type="region of interest" description="Disordered" evidence="2">
    <location>
        <begin position="1135"/>
        <end position="1163"/>
    </location>
</feature>
<feature type="compositionally biased region" description="Polar residues" evidence="2">
    <location>
        <begin position="1348"/>
        <end position="1378"/>
    </location>
</feature>
<reference evidence="6" key="1">
    <citation type="submission" date="2012-01" db="EMBL/GenBank/DDBJ databases">
        <title>The Genome Sequence of Oreochromis niloticus (Nile Tilapia).</title>
        <authorList>
            <consortium name="Broad Institute Genome Assembly Team"/>
            <consortium name="Broad Institute Sequencing Platform"/>
            <person name="Di Palma F."/>
            <person name="Johnson J."/>
            <person name="Lander E.S."/>
            <person name="Lindblad-Toh K."/>
        </authorList>
    </citation>
    <scope>NUCLEOTIDE SEQUENCE [LARGE SCALE GENOMIC DNA]</scope>
</reference>
<dbReference type="InterPro" id="IPR001849">
    <property type="entry name" value="PH_domain"/>
</dbReference>
<dbReference type="InParanoid" id="A0A669BML5"/>
<dbReference type="SUPFAM" id="SSF50729">
    <property type="entry name" value="PH domain-like"/>
    <property type="match status" value="1"/>
</dbReference>
<feature type="region of interest" description="Disordered" evidence="2">
    <location>
        <begin position="1339"/>
        <end position="1389"/>
    </location>
</feature>
<dbReference type="InterPro" id="IPR011993">
    <property type="entry name" value="PH-like_dom_sf"/>
</dbReference>
<feature type="region of interest" description="Disordered" evidence="2">
    <location>
        <begin position="115"/>
        <end position="194"/>
    </location>
</feature>
<dbReference type="GO" id="GO:0005829">
    <property type="term" value="C:cytosol"/>
    <property type="evidence" value="ECO:0007669"/>
    <property type="project" value="UniProtKB-ARBA"/>
</dbReference>
<dbReference type="PANTHER" id="PTHR45924">
    <property type="entry name" value="FI17866P1"/>
    <property type="match status" value="1"/>
</dbReference>
<dbReference type="CDD" id="cd00160">
    <property type="entry name" value="RhoGEF"/>
    <property type="match status" value="1"/>
</dbReference>
<gene>
    <name evidence="5" type="primary">plekhg3</name>
</gene>
<evidence type="ECO:0000259" key="3">
    <source>
        <dbReference type="PROSITE" id="PS50003"/>
    </source>
</evidence>
<keyword evidence="1" id="KW-0597">Phosphoprotein</keyword>
<dbReference type="SMART" id="SM00233">
    <property type="entry name" value="PH"/>
    <property type="match status" value="1"/>
</dbReference>
<dbReference type="GO" id="GO:0005085">
    <property type="term" value="F:guanyl-nucleotide exchange factor activity"/>
    <property type="evidence" value="ECO:0007669"/>
    <property type="project" value="InterPro"/>
</dbReference>
<feature type="compositionally biased region" description="Basic and acidic residues" evidence="2">
    <location>
        <begin position="546"/>
        <end position="569"/>
    </location>
</feature>
<dbReference type="OMA" id="TRWFESP"/>
<dbReference type="Proteomes" id="UP000005207">
    <property type="component" value="Linkage group LG15"/>
</dbReference>
<keyword evidence="6" id="KW-1185">Reference proteome</keyword>
<dbReference type="InterPro" id="IPR000219">
    <property type="entry name" value="DH_dom"/>
</dbReference>
<feature type="compositionally biased region" description="Polar residues" evidence="2">
    <location>
        <begin position="871"/>
        <end position="883"/>
    </location>
</feature>
<dbReference type="PANTHER" id="PTHR45924:SF4">
    <property type="entry name" value="PLECKSTRIN HOMOLOGY DOMAIN-CONTAINING FAMILY G MEMBER 3"/>
    <property type="match status" value="1"/>
</dbReference>
<reference evidence="5" key="3">
    <citation type="submission" date="2025-09" db="UniProtKB">
        <authorList>
            <consortium name="Ensembl"/>
        </authorList>
    </citation>
    <scope>IDENTIFICATION</scope>
</reference>
<feature type="region of interest" description="Disordered" evidence="2">
    <location>
        <begin position="546"/>
        <end position="708"/>
    </location>
</feature>
<dbReference type="CDD" id="cd13243">
    <property type="entry name" value="PH_PLEKHG1_G2_G3"/>
    <property type="match status" value="1"/>
</dbReference>
<evidence type="ECO:0000259" key="4">
    <source>
        <dbReference type="PROSITE" id="PS50010"/>
    </source>
</evidence>
<organism evidence="5 6">
    <name type="scientific">Oreochromis niloticus</name>
    <name type="common">Nile tilapia</name>
    <name type="synonym">Tilapia nilotica</name>
    <dbReference type="NCBI Taxonomy" id="8128"/>
    <lineage>
        <taxon>Eukaryota</taxon>
        <taxon>Metazoa</taxon>
        <taxon>Chordata</taxon>
        <taxon>Craniata</taxon>
        <taxon>Vertebrata</taxon>
        <taxon>Euteleostomi</taxon>
        <taxon>Actinopterygii</taxon>
        <taxon>Neopterygii</taxon>
        <taxon>Teleostei</taxon>
        <taxon>Neoteleostei</taxon>
        <taxon>Acanthomorphata</taxon>
        <taxon>Ovalentaria</taxon>
        <taxon>Cichlomorphae</taxon>
        <taxon>Cichliformes</taxon>
        <taxon>Cichlidae</taxon>
        <taxon>African cichlids</taxon>
        <taxon>Pseudocrenilabrinae</taxon>
        <taxon>Oreochromini</taxon>
        <taxon>Oreochromis</taxon>
    </lineage>
</organism>
<feature type="compositionally biased region" description="Polar residues" evidence="2">
    <location>
        <begin position="909"/>
        <end position="920"/>
    </location>
</feature>
<evidence type="ECO:0000313" key="5">
    <source>
        <dbReference type="Ensembl" id="ENSONIP00000036627.1"/>
    </source>
</evidence>
<feature type="compositionally biased region" description="Polar residues" evidence="2">
    <location>
        <begin position="156"/>
        <end position="175"/>
    </location>
</feature>
<feature type="compositionally biased region" description="Basic and acidic residues" evidence="2">
    <location>
        <begin position="1380"/>
        <end position="1389"/>
    </location>
</feature>
<feature type="region of interest" description="Disordered" evidence="2">
    <location>
        <begin position="945"/>
        <end position="1008"/>
    </location>
</feature>
<dbReference type="SMART" id="SM00325">
    <property type="entry name" value="RhoGEF"/>
    <property type="match status" value="1"/>
</dbReference>
<feature type="compositionally biased region" description="Basic and acidic residues" evidence="2">
    <location>
        <begin position="652"/>
        <end position="661"/>
    </location>
</feature>